<dbReference type="PANTHER" id="PTHR30336:SF4">
    <property type="entry name" value="ENVELOPE BIOGENESIS FACTOR ELYC"/>
    <property type="match status" value="1"/>
</dbReference>
<comment type="caution">
    <text evidence="3">The sequence shown here is derived from an EMBL/GenBank/DDBJ whole genome shotgun (WGS) entry which is preliminary data.</text>
</comment>
<dbReference type="CDD" id="cd06259">
    <property type="entry name" value="YdcF-like"/>
    <property type="match status" value="1"/>
</dbReference>
<dbReference type="EMBL" id="DSFC01000163">
    <property type="protein sequence ID" value="HEV09331.1"/>
    <property type="molecule type" value="Genomic_DNA"/>
</dbReference>
<proteinExistence type="predicted"/>
<accession>A0A831YEE3</accession>
<feature type="transmembrane region" description="Helical" evidence="1">
    <location>
        <begin position="35"/>
        <end position="51"/>
    </location>
</feature>
<sequence length="243" mass="27653">MFFLKKLITFFILPPGLFIVIFGVIAYVGRRDRRVFVLSFLSGLFIYLLSIEPVKDFLLKPLETKYSQPKEVYGDVIVVLGGGSYNTGILTEDSLKRILTGFVLHKRLNVPIILSGGSAITNLPESEAMKSVLNELGVDKSMIFTDVNSRDTLQNAFFTKKICEKYGFKSIILVTSAYHMPRSVMVFEKAGLQVIPYPTDFKMDKKYTLYSYFPKMNVLQDSTKAIREYVGIIAYKLNYLLRS</sequence>
<keyword evidence="1" id="KW-1133">Transmembrane helix</keyword>
<dbReference type="InterPro" id="IPR051599">
    <property type="entry name" value="Cell_Envelope_Assoc"/>
</dbReference>
<name>A0A831YEE3_9AQUI</name>
<dbReference type="GO" id="GO:0043164">
    <property type="term" value="P:Gram-negative-bacterium-type cell wall biogenesis"/>
    <property type="evidence" value="ECO:0007669"/>
    <property type="project" value="TreeGrafter"/>
</dbReference>
<dbReference type="PANTHER" id="PTHR30336">
    <property type="entry name" value="INNER MEMBRANE PROTEIN, PROBABLE PERMEASE"/>
    <property type="match status" value="1"/>
</dbReference>
<dbReference type="Gene3D" id="3.40.50.620">
    <property type="entry name" value="HUPs"/>
    <property type="match status" value="1"/>
</dbReference>
<dbReference type="Proteomes" id="UP000885621">
    <property type="component" value="Unassembled WGS sequence"/>
</dbReference>
<evidence type="ECO:0000256" key="1">
    <source>
        <dbReference type="SAM" id="Phobius"/>
    </source>
</evidence>
<organism evidence="3">
    <name type="scientific">Sulfurihydrogenibium azorense</name>
    <dbReference type="NCBI Taxonomy" id="309806"/>
    <lineage>
        <taxon>Bacteria</taxon>
        <taxon>Pseudomonadati</taxon>
        <taxon>Aquificota</taxon>
        <taxon>Aquificia</taxon>
        <taxon>Aquificales</taxon>
        <taxon>Hydrogenothermaceae</taxon>
        <taxon>Sulfurihydrogenibium</taxon>
    </lineage>
</organism>
<dbReference type="InterPro" id="IPR014729">
    <property type="entry name" value="Rossmann-like_a/b/a_fold"/>
</dbReference>
<protein>
    <submittedName>
        <fullName evidence="3">YdcF family protein</fullName>
    </submittedName>
</protein>
<evidence type="ECO:0000313" key="3">
    <source>
        <dbReference type="EMBL" id="HEV09331.1"/>
    </source>
</evidence>
<keyword evidence="1" id="KW-0472">Membrane</keyword>
<evidence type="ECO:0000259" key="2">
    <source>
        <dbReference type="Pfam" id="PF02698"/>
    </source>
</evidence>
<reference evidence="3" key="1">
    <citation type="journal article" date="2020" name="mSystems">
        <title>Genome- and Community-Level Interaction Insights into Carbon Utilization and Element Cycling Functions of Hydrothermarchaeota in Hydrothermal Sediment.</title>
        <authorList>
            <person name="Zhou Z."/>
            <person name="Liu Y."/>
            <person name="Xu W."/>
            <person name="Pan J."/>
            <person name="Luo Z.H."/>
            <person name="Li M."/>
        </authorList>
    </citation>
    <scope>NUCLEOTIDE SEQUENCE [LARGE SCALE GENOMIC DNA]</scope>
    <source>
        <strain evidence="3">SpSt-1257</strain>
    </source>
</reference>
<feature type="domain" description="DUF218" evidence="2">
    <location>
        <begin position="75"/>
        <end position="231"/>
    </location>
</feature>
<dbReference type="Pfam" id="PF02698">
    <property type="entry name" value="DUF218"/>
    <property type="match status" value="1"/>
</dbReference>
<gene>
    <name evidence="3" type="ORF">ENO34_02900</name>
</gene>
<dbReference type="InterPro" id="IPR003848">
    <property type="entry name" value="DUF218"/>
</dbReference>
<dbReference type="GO" id="GO:0000270">
    <property type="term" value="P:peptidoglycan metabolic process"/>
    <property type="evidence" value="ECO:0007669"/>
    <property type="project" value="TreeGrafter"/>
</dbReference>
<feature type="transmembrane region" description="Helical" evidence="1">
    <location>
        <begin position="7"/>
        <end position="29"/>
    </location>
</feature>
<keyword evidence="1" id="KW-0812">Transmembrane</keyword>
<dbReference type="AlphaFoldDB" id="A0A831YEE3"/>
<dbReference type="GO" id="GO:0005886">
    <property type="term" value="C:plasma membrane"/>
    <property type="evidence" value="ECO:0007669"/>
    <property type="project" value="TreeGrafter"/>
</dbReference>